<dbReference type="PANTHER" id="PTHR48020:SF12">
    <property type="entry name" value="PROTON MYO-INOSITOL COTRANSPORTER"/>
    <property type="match status" value="1"/>
</dbReference>
<feature type="transmembrane region" description="Helical" evidence="10">
    <location>
        <begin position="150"/>
        <end position="172"/>
    </location>
</feature>
<dbReference type="PANTHER" id="PTHR48020">
    <property type="entry name" value="PROTON MYO-INOSITOL COTRANSPORTER"/>
    <property type="match status" value="1"/>
</dbReference>
<dbReference type="InterPro" id="IPR003663">
    <property type="entry name" value="Sugar/inositol_transpt"/>
</dbReference>
<dbReference type="PROSITE" id="PS00216">
    <property type="entry name" value="SUGAR_TRANSPORT_1"/>
    <property type="match status" value="1"/>
</dbReference>
<dbReference type="Pfam" id="PF00083">
    <property type="entry name" value="Sugar_tr"/>
    <property type="match status" value="1"/>
</dbReference>
<evidence type="ECO:0000256" key="6">
    <source>
        <dbReference type="ARBA" id="ARBA00022692"/>
    </source>
</evidence>
<dbReference type="InterPro" id="IPR036259">
    <property type="entry name" value="MFS_trans_sf"/>
</dbReference>
<gene>
    <name evidence="12" type="ORF">FMM08_11175</name>
</gene>
<keyword evidence="5" id="KW-0762">Sugar transport</keyword>
<dbReference type="InterPro" id="IPR020846">
    <property type="entry name" value="MFS_dom"/>
</dbReference>
<feature type="transmembrane region" description="Helical" evidence="10">
    <location>
        <begin position="416"/>
        <end position="435"/>
    </location>
</feature>
<feature type="transmembrane region" description="Helical" evidence="10">
    <location>
        <begin position="341"/>
        <end position="361"/>
    </location>
</feature>
<evidence type="ECO:0000256" key="5">
    <source>
        <dbReference type="ARBA" id="ARBA00022597"/>
    </source>
</evidence>
<dbReference type="InterPro" id="IPR005828">
    <property type="entry name" value="MFS_sugar_transport-like"/>
</dbReference>
<comment type="subcellular location">
    <subcellularLocation>
        <location evidence="1">Cell membrane</location>
        <topology evidence="1">Multi-pass membrane protein</topology>
    </subcellularLocation>
</comment>
<feature type="transmembrane region" description="Helical" evidence="10">
    <location>
        <begin position="441"/>
        <end position="462"/>
    </location>
</feature>
<feature type="transmembrane region" description="Helical" evidence="10">
    <location>
        <begin position="192"/>
        <end position="211"/>
    </location>
</feature>
<keyword evidence="8 10" id="KW-0472">Membrane</keyword>
<dbReference type="Gene3D" id="1.20.1250.20">
    <property type="entry name" value="MFS general substrate transporter like domains"/>
    <property type="match status" value="2"/>
</dbReference>
<evidence type="ECO:0000256" key="4">
    <source>
        <dbReference type="ARBA" id="ARBA00022475"/>
    </source>
</evidence>
<keyword evidence="4" id="KW-1003">Cell membrane</keyword>
<reference evidence="12 13" key="1">
    <citation type="submission" date="2019-07" db="EMBL/GenBank/DDBJ databases">
        <title>Quadrisphaera sp. strain DD2A genome sequencing and assembly.</title>
        <authorList>
            <person name="Kim I."/>
        </authorList>
    </citation>
    <scope>NUCLEOTIDE SEQUENCE [LARGE SCALE GENOMIC DNA]</scope>
    <source>
        <strain evidence="12 13">DD2A</strain>
    </source>
</reference>
<feature type="transmembrane region" description="Helical" evidence="10">
    <location>
        <begin position="275"/>
        <end position="298"/>
    </location>
</feature>
<evidence type="ECO:0000313" key="12">
    <source>
        <dbReference type="EMBL" id="TXR56011.1"/>
    </source>
</evidence>
<dbReference type="PROSITE" id="PS50850">
    <property type="entry name" value="MFS"/>
    <property type="match status" value="1"/>
</dbReference>
<protein>
    <submittedName>
        <fullName evidence="12">Sugar porter family MFS transporter</fullName>
    </submittedName>
</protein>
<keyword evidence="7 10" id="KW-1133">Transmembrane helix</keyword>
<dbReference type="InterPro" id="IPR050814">
    <property type="entry name" value="Myo-inositol_Transporter"/>
</dbReference>
<dbReference type="PRINTS" id="PR00171">
    <property type="entry name" value="SUGRTRNSPORT"/>
</dbReference>
<dbReference type="GO" id="GO:0022857">
    <property type="term" value="F:transmembrane transporter activity"/>
    <property type="evidence" value="ECO:0007669"/>
    <property type="project" value="InterPro"/>
</dbReference>
<evidence type="ECO:0000256" key="7">
    <source>
        <dbReference type="ARBA" id="ARBA00022989"/>
    </source>
</evidence>
<dbReference type="SUPFAM" id="SSF103473">
    <property type="entry name" value="MFS general substrate transporter"/>
    <property type="match status" value="1"/>
</dbReference>
<feature type="transmembrane region" description="Helical" evidence="10">
    <location>
        <begin position="21"/>
        <end position="39"/>
    </location>
</feature>
<name>A0A5C8ZFS4_9ACTN</name>
<comment type="caution">
    <text evidence="12">The sequence shown here is derived from an EMBL/GenBank/DDBJ whole genome shotgun (WGS) entry which is preliminary data.</text>
</comment>
<evidence type="ECO:0000313" key="13">
    <source>
        <dbReference type="Proteomes" id="UP000321234"/>
    </source>
</evidence>
<dbReference type="FunFam" id="1.20.1250.20:FF:000122">
    <property type="entry name" value="D-xylose transporter XylE"/>
    <property type="match status" value="1"/>
</dbReference>
<evidence type="ECO:0000256" key="1">
    <source>
        <dbReference type="ARBA" id="ARBA00004651"/>
    </source>
</evidence>
<dbReference type="OrthoDB" id="4008739at2"/>
<keyword evidence="3 9" id="KW-0813">Transport</keyword>
<feature type="transmembrane region" description="Helical" evidence="10">
    <location>
        <begin position="381"/>
        <end position="404"/>
    </location>
</feature>
<feature type="transmembrane region" description="Helical" evidence="10">
    <location>
        <begin position="59"/>
        <end position="80"/>
    </location>
</feature>
<dbReference type="InterPro" id="IPR005829">
    <property type="entry name" value="Sugar_transporter_CS"/>
</dbReference>
<dbReference type="Proteomes" id="UP000321234">
    <property type="component" value="Unassembled WGS sequence"/>
</dbReference>
<feature type="transmembrane region" description="Helical" evidence="10">
    <location>
        <begin position="92"/>
        <end position="111"/>
    </location>
</feature>
<evidence type="ECO:0000256" key="10">
    <source>
        <dbReference type="SAM" id="Phobius"/>
    </source>
</evidence>
<organism evidence="12 13">
    <name type="scientific">Quadrisphaera setariae</name>
    <dbReference type="NCBI Taxonomy" id="2593304"/>
    <lineage>
        <taxon>Bacteria</taxon>
        <taxon>Bacillati</taxon>
        <taxon>Actinomycetota</taxon>
        <taxon>Actinomycetes</taxon>
        <taxon>Kineosporiales</taxon>
        <taxon>Kineosporiaceae</taxon>
        <taxon>Quadrisphaera</taxon>
    </lineage>
</organism>
<feature type="transmembrane region" description="Helical" evidence="10">
    <location>
        <begin position="117"/>
        <end position="138"/>
    </location>
</feature>
<dbReference type="RefSeq" id="WP_147926443.1">
    <property type="nucleotide sequence ID" value="NZ_VKAC01000006.1"/>
</dbReference>
<dbReference type="PROSITE" id="PS00217">
    <property type="entry name" value="SUGAR_TRANSPORT_2"/>
    <property type="match status" value="1"/>
</dbReference>
<evidence type="ECO:0000256" key="9">
    <source>
        <dbReference type="RuleBase" id="RU003346"/>
    </source>
</evidence>
<feature type="domain" description="Major facilitator superfamily (MFS) profile" evidence="11">
    <location>
        <begin position="26"/>
        <end position="469"/>
    </location>
</feature>
<evidence type="ECO:0000256" key="8">
    <source>
        <dbReference type="ARBA" id="ARBA00023136"/>
    </source>
</evidence>
<dbReference type="NCBIfam" id="TIGR00879">
    <property type="entry name" value="SP"/>
    <property type="match status" value="1"/>
</dbReference>
<keyword evidence="13" id="KW-1185">Reference proteome</keyword>
<evidence type="ECO:0000256" key="3">
    <source>
        <dbReference type="ARBA" id="ARBA00022448"/>
    </source>
</evidence>
<evidence type="ECO:0000259" key="11">
    <source>
        <dbReference type="PROSITE" id="PS50850"/>
    </source>
</evidence>
<evidence type="ECO:0000256" key="2">
    <source>
        <dbReference type="ARBA" id="ARBA00010992"/>
    </source>
</evidence>
<dbReference type="EMBL" id="VKAC01000006">
    <property type="protein sequence ID" value="TXR56011.1"/>
    <property type="molecule type" value="Genomic_DNA"/>
</dbReference>
<comment type="similarity">
    <text evidence="2 9">Belongs to the major facilitator superfamily. Sugar transporter (TC 2.A.1.1) family.</text>
</comment>
<feature type="transmembrane region" description="Helical" evidence="10">
    <location>
        <begin position="313"/>
        <end position="334"/>
    </location>
</feature>
<keyword evidence="6 10" id="KW-0812">Transmembrane</keyword>
<proteinExistence type="inferred from homology"/>
<dbReference type="AlphaFoldDB" id="A0A5C8ZFS4"/>
<dbReference type="GO" id="GO:0005886">
    <property type="term" value="C:plasma membrane"/>
    <property type="evidence" value="ECO:0007669"/>
    <property type="project" value="UniProtKB-SubCell"/>
</dbReference>
<accession>A0A5C8ZFS4</accession>
<sequence>MSSTTQRSGGGSPAGGEKTTGKVIAIAVVAAVGGFLFGFDSSVVNGAVDALAAQFSIGALLKGFTVSCALLGAAVGAWFAGPLADKFGRTRVMVIAAAIFAVSAIGSGLAFAVWDLILWRAVGGVGIGAASVIAPAYIAEVSPAAIRGRLGSLQQFAITVGILSALVSNALLAGAASGAGEDFWLGLPAWRWMFLVGVIPAVVWAGLALAVPESPRYLVAKGRQEEAGRVLASIQGLKDRGLVKRRIAEIAKHLAAEREPSLRDLRGPRLGLKPIVWVGILLSVFQQAVGINVIFYYSTSLWSSVGFDEQQSGLFSVITAITNVLVTLIAIALVDKVGRRPMLLAGSLGMTVSLGAMALAFTQGTANGQDLSLPAPWGPVALVAANLFIVSFGITWGPIVWVLLGEMFPGRIRAAALSVAAAAQWIANFVISTTFPPLAEVGLPLAYGLYTVLALLSFFFVLRAVPETKGRELEDMDDLRVERRERARA</sequence>